<dbReference type="PANTHER" id="PTHR24096">
    <property type="entry name" value="LONG-CHAIN-FATTY-ACID--COA LIGASE"/>
    <property type="match status" value="1"/>
</dbReference>
<dbReference type="Pfam" id="PF13193">
    <property type="entry name" value="AMP-binding_C"/>
    <property type="match status" value="1"/>
</dbReference>
<keyword evidence="6" id="KW-1185">Reference proteome</keyword>
<dbReference type="AlphaFoldDB" id="A0A6P8WS31"/>
<comment type="similarity">
    <text evidence="2">Belongs to the ATP-dependent AMP-binding enzyme family.</text>
</comment>
<dbReference type="RefSeq" id="XP_034102158.1">
    <property type="nucleotide sequence ID" value="XM_034246267.2"/>
</dbReference>
<dbReference type="InterPro" id="IPR020845">
    <property type="entry name" value="AMP-binding_CS"/>
</dbReference>
<dbReference type="Proteomes" id="UP000515160">
    <property type="component" value="Chromosome 3"/>
</dbReference>
<dbReference type="InterPro" id="IPR042099">
    <property type="entry name" value="ANL_N_sf"/>
</dbReference>
<name>A0A6P8WS31_DROAB</name>
<dbReference type="GeneID" id="117566724"/>
<evidence type="ECO:0000256" key="3">
    <source>
        <dbReference type="ARBA" id="ARBA00023140"/>
    </source>
</evidence>
<proteinExistence type="inferred from homology"/>
<dbReference type="GO" id="GO:0004467">
    <property type="term" value="F:long-chain fatty acid-CoA ligase activity"/>
    <property type="evidence" value="ECO:0007669"/>
    <property type="project" value="TreeGrafter"/>
</dbReference>
<accession>A0A6P8WS31</accession>
<gene>
    <name evidence="7" type="primary">LOC117566724</name>
</gene>
<sequence length="538" mass="59967">MATKILFPTFYDEKTKIWSGLPRQPFYDYNCSMGLVAFNSMKNYPNNVVQISDTDGRVVTYAESLAWATRLALYLKSEKLTHKDVIGIIGRASTYPHSLAVACLFNTTPFHAVAYTYMKEPEVIKELYELTKPSIMFVDAEDYEIMKQVCAEWNPKFITMTGRIEGIPNIEDLLKPHPMERFYQPERLAEGGDQTAVILCSSGTSGTAKAVCLSHRHVARTAQLTNSTDVVLTSATLDWMTGFSCTMLAYFFGSTQIIFNETFNAESFIRMTAKHKVTMYAMPPWQAYEVFTHPNATPENLASLKLVAIVGGWLTKAVLQKAKSVTKNCNICFTYGSTETSGVSMSLDVERDNSVGGLLHGNRVMVVDDDGNALGHNETGTILIDVGIKWKGYVNNPEETANAIKDCWIDLGDIGHFDDDNNLFLTDRKKDVLKYKSKDYWPNEIEQIICELPEVQNACVVGVRNVGRTDAAGALVIKNKGAEISKETIIEHVAKRVGVEYKQLHSGVQFVDAFPKNTNGKVLRNAARLLFESLAESN</sequence>
<dbReference type="Gene3D" id="3.40.50.12780">
    <property type="entry name" value="N-terminal domain of ligase-like"/>
    <property type="match status" value="1"/>
</dbReference>
<reference evidence="7" key="1">
    <citation type="submission" date="2025-08" db="UniProtKB">
        <authorList>
            <consortium name="RefSeq"/>
        </authorList>
    </citation>
    <scope>IDENTIFICATION</scope>
    <source>
        <strain evidence="7">15112-1751.03</strain>
        <tissue evidence="7">Whole Adult</tissue>
    </source>
</reference>
<comment type="subcellular location">
    <subcellularLocation>
        <location evidence="1">Peroxisome</location>
    </subcellularLocation>
</comment>
<evidence type="ECO:0000256" key="2">
    <source>
        <dbReference type="ARBA" id="ARBA00006432"/>
    </source>
</evidence>
<dbReference type="PROSITE" id="PS00455">
    <property type="entry name" value="AMP_BINDING"/>
    <property type="match status" value="1"/>
</dbReference>
<protein>
    <submittedName>
        <fullName evidence="7">Uncharacterized protein LOC117566724</fullName>
    </submittedName>
</protein>
<dbReference type="InterPro" id="IPR045851">
    <property type="entry name" value="AMP-bd_C_sf"/>
</dbReference>
<feature type="domain" description="AMP-dependent synthetase/ligase" evidence="4">
    <location>
        <begin position="40"/>
        <end position="386"/>
    </location>
</feature>
<dbReference type="InterPro" id="IPR025110">
    <property type="entry name" value="AMP-bd_C"/>
</dbReference>
<evidence type="ECO:0000313" key="6">
    <source>
        <dbReference type="Proteomes" id="UP000515160"/>
    </source>
</evidence>
<dbReference type="Gene3D" id="3.30.300.30">
    <property type="match status" value="1"/>
</dbReference>
<evidence type="ECO:0000259" key="4">
    <source>
        <dbReference type="Pfam" id="PF00501"/>
    </source>
</evidence>
<dbReference type="SUPFAM" id="SSF56801">
    <property type="entry name" value="Acetyl-CoA synthetase-like"/>
    <property type="match status" value="1"/>
</dbReference>
<dbReference type="FunFam" id="3.40.50.12780:FF:000025">
    <property type="entry name" value="luciferin 4-monooxygenase"/>
    <property type="match status" value="1"/>
</dbReference>
<evidence type="ECO:0000259" key="5">
    <source>
        <dbReference type="Pfam" id="PF13193"/>
    </source>
</evidence>
<evidence type="ECO:0000256" key="1">
    <source>
        <dbReference type="ARBA" id="ARBA00004275"/>
    </source>
</evidence>
<dbReference type="PANTHER" id="PTHR24096:SF353">
    <property type="entry name" value="GH16244P-RELATED"/>
    <property type="match status" value="1"/>
</dbReference>
<feature type="domain" description="AMP-binding enzyme C-terminal" evidence="5">
    <location>
        <begin position="444"/>
        <end position="521"/>
    </location>
</feature>
<organism evidence="6 7">
    <name type="scientific">Drosophila albomicans</name>
    <name type="common">Fruit fly</name>
    <dbReference type="NCBI Taxonomy" id="7291"/>
    <lineage>
        <taxon>Eukaryota</taxon>
        <taxon>Metazoa</taxon>
        <taxon>Ecdysozoa</taxon>
        <taxon>Arthropoda</taxon>
        <taxon>Hexapoda</taxon>
        <taxon>Insecta</taxon>
        <taxon>Pterygota</taxon>
        <taxon>Neoptera</taxon>
        <taxon>Endopterygota</taxon>
        <taxon>Diptera</taxon>
        <taxon>Brachycera</taxon>
        <taxon>Muscomorpha</taxon>
        <taxon>Ephydroidea</taxon>
        <taxon>Drosophilidae</taxon>
        <taxon>Drosophila</taxon>
    </lineage>
</organism>
<dbReference type="InterPro" id="IPR000873">
    <property type="entry name" value="AMP-dep_synth/lig_dom"/>
</dbReference>
<dbReference type="OrthoDB" id="10253869at2759"/>
<keyword evidence="3" id="KW-0576">Peroxisome</keyword>
<dbReference type="GO" id="GO:0046949">
    <property type="term" value="P:fatty-acyl-CoA biosynthetic process"/>
    <property type="evidence" value="ECO:0007669"/>
    <property type="project" value="TreeGrafter"/>
</dbReference>
<dbReference type="FunFam" id="3.30.300.30:FF:000007">
    <property type="entry name" value="4-coumarate--CoA ligase 2"/>
    <property type="match status" value="1"/>
</dbReference>
<evidence type="ECO:0000313" key="7">
    <source>
        <dbReference type="RefSeq" id="XP_034102158.1"/>
    </source>
</evidence>
<dbReference type="GO" id="GO:0005777">
    <property type="term" value="C:peroxisome"/>
    <property type="evidence" value="ECO:0007669"/>
    <property type="project" value="UniProtKB-SubCell"/>
</dbReference>
<dbReference type="Pfam" id="PF00501">
    <property type="entry name" value="AMP-binding"/>
    <property type="match status" value="1"/>
</dbReference>